<accession>A0A4Z2G2T9</accession>
<dbReference type="EMBL" id="SRLO01000753">
    <property type="protein sequence ID" value="TNN47213.1"/>
    <property type="molecule type" value="Genomic_DNA"/>
</dbReference>
<proteinExistence type="predicted"/>
<dbReference type="Proteomes" id="UP000314294">
    <property type="component" value="Unassembled WGS sequence"/>
</dbReference>
<gene>
    <name evidence="2" type="ORF">EYF80_042604</name>
</gene>
<sequence>MTQWQLLKRNTQVPLRPQISGSVSDLRRRVLITESHLPPCPRRDTPRTALLRLATGFSCIENIWVRLSLKVHKWTGRPATDYGERRHRSSAVLCARDSFPSEDVSASEAFTWTTDPTASRFSRTEAKYTGWESSGALSLTSRTSRKTWVREDLNLHEAGGGEGAGEAVVHGAHREVVRRPPLEVQLPLQGQGARGGVQVEDPAFGVLEVVGDEASAAQVQVHAVDPHQEGAHGDVLGNLYLVNFGHEPGRVVVDVSQHHHEVDRGGQPGAGRGAVRGRDPEVVPGRGLPIQTARHGHLAGHLVDPERVGGRQQGVLDAPAEIDIGVRRAGREDDGVHLGVFRHSYQIAGPVERGGVVVDVRDVHRDELPRGPLRRSQNPLLSRSNGQTNRRSPENTSTEKQPSSFPLDTAYTSLPLNPVSASVAVNRTTVAFRGWSSASSMEPGRLGSNLGEWRLVM</sequence>
<feature type="region of interest" description="Disordered" evidence="1">
    <location>
        <begin position="368"/>
        <end position="409"/>
    </location>
</feature>
<name>A0A4Z2G2T9_9TELE</name>
<comment type="caution">
    <text evidence="2">The sequence shown here is derived from an EMBL/GenBank/DDBJ whole genome shotgun (WGS) entry which is preliminary data.</text>
</comment>
<reference evidence="2 3" key="1">
    <citation type="submission" date="2019-03" db="EMBL/GenBank/DDBJ databases">
        <title>First draft genome of Liparis tanakae, snailfish: a comprehensive survey of snailfish specific genes.</title>
        <authorList>
            <person name="Kim W."/>
            <person name="Song I."/>
            <person name="Jeong J.-H."/>
            <person name="Kim D."/>
            <person name="Kim S."/>
            <person name="Ryu S."/>
            <person name="Song J.Y."/>
            <person name="Lee S.K."/>
        </authorList>
    </citation>
    <scope>NUCLEOTIDE SEQUENCE [LARGE SCALE GENOMIC DNA]</scope>
    <source>
        <tissue evidence="2">Muscle</tissue>
    </source>
</reference>
<protein>
    <submittedName>
        <fullName evidence="2">Uncharacterized protein</fullName>
    </submittedName>
</protein>
<keyword evidence="3" id="KW-1185">Reference proteome</keyword>
<dbReference type="AlphaFoldDB" id="A0A4Z2G2T9"/>
<feature type="compositionally biased region" description="Polar residues" evidence="1">
    <location>
        <begin position="375"/>
        <end position="409"/>
    </location>
</feature>
<evidence type="ECO:0000313" key="3">
    <source>
        <dbReference type="Proteomes" id="UP000314294"/>
    </source>
</evidence>
<evidence type="ECO:0000313" key="2">
    <source>
        <dbReference type="EMBL" id="TNN47213.1"/>
    </source>
</evidence>
<evidence type="ECO:0000256" key="1">
    <source>
        <dbReference type="SAM" id="MobiDB-lite"/>
    </source>
</evidence>
<organism evidence="2 3">
    <name type="scientific">Liparis tanakae</name>
    <name type="common">Tanaka's snailfish</name>
    <dbReference type="NCBI Taxonomy" id="230148"/>
    <lineage>
        <taxon>Eukaryota</taxon>
        <taxon>Metazoa</taxon>
        <taxon>Chordata</taxon>
        <taxon>Craniata</taxon>
        <taxon>Vertebrata</taxon>
        <taxon>Euteleostomi</taxon>
        <taxon>Actinopterygii</taxon>
        <taxon>Neopterygii</taxon>
        <taxon>Teleostei</taxon>
        <taxon>Neoteleostei</taxon>
        <taxon>Acanthomorphata</taxon>
        <taxon>Eupercaria</taxon>
        <taxon>Perciformes</taxon>
        <taxon>Cottioidei</taxon>
        <taxon>Cottales</taxon>
        <taxon>Liparidae</taxon>
        <taxon>Liparis</taxon>
    </lineage>
</organism>